<protein>
    <submittedName>
        <fullName evidence="3">Glycosyltransferase</fullName>
    </submittedName>
</protein>
<proteinExistence type="predicted"/>
<feature type="domain" description="Glycosyl transferase family 1" evidence="1">
    <location>
        <begin position="194"/>
        <end position="361"/>
    </location>
</feature>
<dbReference type="EMBL" id="CP032093">
    <property type="protein sequence ID" value="AXY02344.1"/>
    <property type="molecule type" value="Genomic_DNA"/>
</dbReference>
<evidence type="ECO:0000313" key="4">
    <source>
        <dbReference type="Proteomes" id="UP000262832"/>
    </source>
</evidence>
<dbReference type="Pfam" id="PF13439">
    <property type="entry name" value="Glyco_transf_4"/>
    <property type="match status" value="1"/>
</dbReference>
<dbReference type="SUPFAM" id="SSF53756">
    <property type="entry name" value="UDP-Glycosyltransferase/glycogen phosphorylase"/>
    <property type="match status" value="1"/>
</dbReference>
<dbReference type="RefSeq" id="WP_128810924.1">
    <property type="nucleotide sequence ID" value="NZ_CP032093.1"/>
</dbReference>
<dbReference type="InterPro" id="IPR001296">
    <property type="entry name" value="Glyco_trans_1"/>
</dbReference>
<sequence length="429" mass="48091">MKKTSQVRFGSVRNILFVHYGDQWIRGSEVCLLNLMTSLSNKFNPILWTNNDALHQRTIEENIQSHYEEFSVLFGWLSPKLDFSATWQLVRQACSFIREYDIQLIHVNSAAPNQWVVLAAYLMRIPLTTQLHCHYDLRDRASLLLHLSPHIITVSKAVSHGMIQDGYPSSQLSVIYNGVAHHHHSASNLPLSVKEKLAIPQCDQVLISVGSLIDRKGFDRLIHALHALSKKAGDRPNVHLVIIGDGPCRKPLSSLVRRLKLDNLIHFVGEQTNVQHWLAGGCDAFISGARSEAFGLVLIEAAFAKLPIIAPNVGGIPEVIHDQQSGILYDSSQSEDVIAHAISQVLQNKKYAKMLANNAFERANTHFSLEANTNAIESLYDSILSRRSAVHQSRVTQLSRVISALYRPVRTFLISRFKHLATPKTEVMS</sequence>
<dbReference type="CDD" id="cd03811">
    <property type="entry name" value="GT4_GT28_WabH-like"/>
    <property type="match status" value="1"/>
</dbReference>
<reference evidence="3 4" key="1">
    <citation type="submission" date="2018-08" db="EMBL/GenBank/DDBJ databases">
        <title>Genomic taxonomy of the Vibrionaceae family.</title>
        <authorList>
            <person name="Gomez-Gil B."/>
            <person name="Tanaka M."/>
            <person name="Sawabe T."/>
            <person name="Enciso-Ibarra K."/>
        </authorList>
    </citation>
    <scope>NUCLEOTIDE SEQUENCE [LARGE SCALE GENOMIC DNA]</scope>
    <source>
        <strain evidence="3 4">CAIM 1831</strain>
    </source>
</reference>
<name>A0ABN5PGK4_9VIBR</name>
<dbReference type="PANTHER" id="PTHR45947:SF14">
    <property type="entry name" value="SLL1723 PROTEIN"/>
    <property type="match status" value="1"/>
</dbReference>
<dbReference type="PANTHER" id="PTHR45947">
    <property type="entry name" value="SULFOQUINOVOSYL TRANSFERASE SQD2"/>
    <property type="match status" value="1"/>
</dbReference>
<feature type="domain" description="Glycosyltransferase subfamily 4-like N-terminal" evidence="2">
    <location>
        <begin position="26"/>
        <end position="180"/>
    </location>
</feature>
<evidence type="ECO:0000259" key="2">
    <source>
        <dbReference type="Pfam" id="PF13439"/>
    </source>
</evidence>
<accession>A0ABN5PGK4</accession>
<dbReference type="InterPro" id="IPR028098">
    <property type="entry name" value="Glyco_trans_4-like_N"/>
</dbReference>
<dbReference type="Gene3D" id="3.40.50.2000">
    <property type="entry name" value="Glycogen Phosphorylase B"/>
    <property type="match status" value="2"/>
</dbReference>
<evidence type="ECO:0000313" key="3">
    <source>
        <dbReference type="EMBL" id="AXY02344.1"/>
    </source>
</evidence>
<keyword evidence="4" id="KW-1185">Reference proteome</keyword>
<organism evidence="3 4">
    <name type="scientific">Vibrio alfacsensis</name>
    <dbReference type="NCBI Taxonomy" id="1074311"/>
    <lineage>
        <taxon>Bacteria</taxon>
        <taxon>Pseudomonadati</taxon>
        <taxon>Pseudomonadota</taxon>
        <taxon>Gammaproteobacteria</taxon>
        <taxon>Vibrionales</taxon>
        <taxon>Vibrionaceae</taxon>
        <taxon>Vibrio</taxon>
    </lineage>
</organism>
<dbReference type="Pfam" id="PF00534">
    <property type="entry name" value="Glycos_transf_1"/>
    <property type="match status" value="1"/>
</dbReference>
<gene>
    <name evidence="3" type="ORF">D1115_07605</name>
</gene>
<dbReference type="InterPro" id="IPR050194">
    <property type="entry name" value="Glycosyltransferase_grp1"/>
</dbReference>
<evidence type="ECO:0000259" key="1">
    <source>
        <dbReference type="Pfam" id="PF00534"/>
    </source>
</evidence>
<dbReference type="Proteomes" id="UP000262832">
    <property type="component" value="Chromosome I"/>
</dbReference>